<comment type="caution">
    <text evidence="1">The sequence shown here is derived from an EMBL/GenBank/DDBJ whole genome shotgun (WGS) entry which is preliminary data.</text>
</comment>
<organism evidence="1 2">
    <name type="scientific">Bacillus toyonensis</name>
    <dbReference type="NCBI Taxonomy" id="155322"/>
    <lineage>
        <taxon>Bacteria</taxon>
        <taxon>Bacillati</taxon>
        <taxon>Bacillota</taxon>
        <taxon>Bacilli</taxon>
        <taxon>Bacillales</taxon>
        <taxon>Bacillaceae</taxon>
        <taxon>Bacillus</taxon>
        <taxon>Bacillus cereus group</taxon>
    </lineage>
</organism>
<reference evidence="1 2" key="1">
    <citation type="submission" date="2017-09" db="EMBL/GenBank/DDBJ databases">
        <title>Large-scale bioinformatics analysis of Bacillus genomes uncovers conserved roles of natural products in bacterial physiology.</title>
        <authorList>
            <consortium name="Agbiome Team Llc"/>
            <person name="Bleich R.M."/>
            <person name="Grubbs K.J."/>
            <person name="Santa Maria K.C."/>
            <person name="Allen S.E."/>
            <person name="Farag S."/>
            <person name="Shank E.A."/>
            <person name="Bowers A."/>
        </authorList>
    </citation>
    <scope>NUCLEOTIDE SEQUENCE [LARGE SCALE GENOMIC DNA]</scope>
    <source>
        <strain evidence="1 2">AFS044250</strain>
    </source>
</reference>
<evidence type="ECO:0000313" key="1">
    <source>
        <dbReference type="EMBL" id="PHD69233.1"/>
    </source>
</evidence>
<evidence type="ECO:0000313" key="2">
    <source>
        <dbReference type="Proteomes" id="UP000225997"/>
    </source>
</evidence>
<dbReference type="RefSeq" id="WP_100060723.1">
    <property type="nucleotide sequence ID" value="NZ_NUSQ01000064.1"/>
</dbReference>
<protein>
    <submittedName>
        <fullName evidence="1">Uncharacterized protein</fullName>
    </submittedName>
</protein>
<name>A0A2B5Y8F2_9BACI</name>
<proteinExistence type="predicted"/>
<sequence>MAVFLITYIEDNDLGVYTKEILVEADHFESCFHTYYAKYPTMQGIKQMHGKIEKKWRNYYSHESQDEIQRSNREMLKDLEQSF</sequence>
<dbReference type="EMBL" id="NUSQ01000064">
    <property type="protein sequence ID" value="PHD69233.1"/>
    <property type="molecule type" value="Genomic_DNA"/>
</dbReference>
<accession>A0A2B5Y8F2</accession>
<dbReference type="AlphaFoldDB" id="A0A2B5Y8F2"/>
<gene>
    <name evidence="1" type="ORF">COF40_16365</name>
</gene>
<dbReference type="Proteomes" id="UP000225997">
    <property type="component" value="Unassembled WGS sequence"/>
</dbReference>